<dbReference type="PANTHER" id="PTHR43734:SF4">
    <property type="entry name" value="AMINE OXIDASE DOMAIN-CONTAINING PROTEIN"/>
    <property type="match status" value="1"/>
</dbReference>
<dbReference type="EMBL" id="BAABBW010000002">
    <property type="protein sequence ID" value="GAA4171956.1"/>
    <property type="molecule type" value="Genomic_DNA"/>
</dbReference>
<dbReference type="RefSeq" id="WP_344752386.1">
    <property type="nucleotide sequence ID" value="NZ_BAABBW010000002.1"/>
</dbReference>
<dbReference type="SUPFAM" id="SSF51905">
    <property type="entry name" value="FAD/NAD(P)-binding domain"/>
    <property type="match status" value="1"/>
</dbReference>
<reference evidence="2" key="1">
    <citation type="journal article" date="2019" name="Int. J. Syst. Evol. Microbiol.">
        <title>The Global Catalogue of Microorganisms (GCM) 10K type strain sequencing project: providing services to taxonomists for standard genome sequencing and annotation.</title>
        <authorList>
            <consortium name="The Broad Institute Genomics Platform"/>
            <consortium name="The Broad Institute Genome Sequencing Center for Infectious Disease"/>
            <person name="Wu L."/>
            <person name="Ma J."/>
        </authorList>
    </citation>
    <scope>NUCLEOTIDE SEQUENCE [LARGE SCALE GENOMIC DNA]</scope>
    <source>
        <strain evidence="2">JCM 17591</strain>
    </source>
</reference>
<name>A0ABP7ZW61_9MICO</name>
<evidence type="ECO:0000313" key="1">
    <source>
        <dbReference type="EMBL" id="GAA4171956.1"/>
    </source>
</evidence>
<keyword evidence="2" id="KW-1185">Reference proteome</keyword>
<comment type="caution">
    <text evidence="1">The sequence shown here is derived from an EMBL/GenBank/DDBJ whole genome shotgun (WGS) entry which is preliminary data.</text>
</comment>
<dbReference type="InterPro" id="IPR036188">
    <property type="entry name" value="FAD/NAD-bd_sf"/>
</dbReference>
<dbReference type="Proteomes" id="UP001501079">
    <property type="component" value="Unassembled WGS sequence"/>
</dbReference>
<protein>
    <recommendedName>
        <fullName evidence="3">FAD-binding protein</fullName>
    </recommendedName>
</protein>
<dbReference type="Pfam" id="PF13450">
    <property type="entry name" value="NAD_binding_8"/>
    <property type="match status" value="1"/>
</dbReference>
<evidence type="ECO:0000313" key="2">
    <source>
        <dbReference type="Proteomes" id="UP001501079"/>
    </source>
</evidence>
<sequence>MTQRPAHLESAPAQSVDFLVIGAGPTGLGAAARLERRGAEYLLVDASAQVGGAAAAETDARGFSWSVAGASGAQWQAIAERLVDPNRLWLGTRIAHVDVARRTAILADGRAVEYRWCVSSAPLPTALSWAGARDLGVGLHAHRVLAVGVGFRGRVPAGLASALDAEHAPWSRLIDSSQLAPAGHWSVLAELRIPGRDDIDTVRVVDSVVKALAAYGAAPTTPATIWTREFAPARPEPSEDRDELLRAIDERLRANGFFSRGLLGGWRPEASDLGGAYRQGGEAVEAALAGAAEEAYWSGGARPVAAEAETAA</sequence>
<gene>
    <name evidence="1" type="ORF">GCM10022287_12010</name>
</gene>
<organism evidence="1 2">
    <name type="scientific">Gryllotalpicola koreensis</name>
    <dbReference type="NCBI Taxonomy" id="993086"/>
    <lineage>
        <taxon>Bacteria</taxon>
        <taxon>Bacillati</taxon>
        <taxon>Actinomycetota</taxon>
        <taxon>Actinomycetes</taxon>
        <taxon>Micrococcales</taxon>
        <taxon>Microbacteriaceae</taxon>
        <taxon>Gryllotalpicola</taxon>
    </lineage>
</organism>
<dbReference type="Gene3D" id="3.50.50.60">
    <property type="entry name" value="FAD/NAD(P)-binding domain"/>
    <property type="match status" value="2"/>
</dbReference>
<accession>A0ABP7ZW61</accession>
<dbReference type="PANTHER" id="PTHR43734">
    <property type="entry name" value="PHYTOENE DESATURASE"/>
    <property type="match status" value="1"/>
</dbReference>
<evidence type="ECO:0008006" key="3">
    <source>
        <dbReference type="Google" id="ProtNLM"/>
    </source>
</evidence>
<proteinExistence type="predicted"/>